<evidence type="ECO:0000259" key="1">
    <source>
        <dbReference type="SMART" id="SM00853"/>
    </source>
</evidence>
<dbReference type="GO" id="GO:0006298">
    <property type="term" value="P:mismatch repair"/>
    <property type="evidence" value="ECO:0007669"/>
    <property type="project" value="InterPro"/>
</dbReference>
<feature type="domain" description="MutL C-terminal dimerisation" evidence="1">
    <location>
        <begin position="5"/>
        <end position="123"/>
    </location>
</feature>
<dbReference type="InterPro" id="IPR042121">
    <property type="entry name" value="MutL_C_regsub"/>
</dbReference>
<dbReference type="AlphaFoldDB" id="A0AAU7QF75"/>
<dbReference type="SMART" id="SM00853">
    <property type="entry name" value="MutL_C"/>
    <property type="match status" value="1"/>
</dbReference>
<proteinExistence type="predicted"/>
<reference evidence="2" key="1">
    <citation type="submission" date="2024-06" db="EMBL/GenBank/DDBJ databases">
        <authorList>
            <person name="Coelho C."/>
            <person name="Bento M."/>
            <person name="Garcia E."/>
            <person name="Camelo A."/>
            <person name="Brandao I."/>
            <person name="Espirito Santo C."/>
            <person name="Trovao J."/>
            <person name="Verissimo A."/>
            <person name="Costa J."/>
            <person name="Tiago I."/>
        </authorList>
    </citation>
    <scope>NUCLEOTIDE SEQUENCE</scope>
    <source>
        <strain evidence="2">KWT182</strain>
    </source>
</reference>
<name>A0AAU7QF75_9GAMM</name>
<organism evidence="2">
    <name type="scientific">Acerihabitans sp. KWT182</name>
    <dbReference type="NCBI Taxonomy" id="3157919"/>
    <lineage>
        <taxon>Bacteria</taxon>
        <taxon>Pseudomonadati</taxon>
        <taxon>Pseudomonadota</taxon>
        <taxon>Gammaproteobacteria</taxon>
        <taxon>Enterobacterales</taxon>
        <taxon>Pectobacteriaceae</taxon>
        <taxon>Acerihabitans</taxon>
    </lineage>
</organism>
<accession>A0AAU7QF75</accession>
<dbReference type="InterPro" id="IPR042120">
    <property type="entry name" value="MutL_C_dimsub"/>
</dbReference>
<dbReference type="Gene3D" id="3.30.1540.20">
    <property type="entry name" value="MutL, C-terminal domain, dimerisation subdomain"/>
    <property type="match status" value="1"/>
</dbReference>
<dbReference type="EMBL" id="CP157947">
    <property type="protein sequence ID" value="XBS71799.1"/>
    <property type="molecule type" value="Genomic_DNA"/>
</dbReference>
<sequence length="167" mass="18772">MEFRRRLALISLPAAERCLKRQQLTPDGENLRAQPLLIPLRITLSEGEAAAFRRHQPLLAQMGIQLQINQRQGVLNGVPLPLRQQNLQNLIPELLGYLANTETITCGEVAAWMARRLEGQQHVWSLSQAIQLLAEVERLCPQWVKSPPGDLLVLLDLEAAIEALNHD</sequence>
<dbReference type="Gene3D" id="3.30.1370.100">
    <property type="entry name" value="MutL, C-terminal domain, regulatory subdomain"/>
    <property type="match status" value="1"/>
</dbReference>
<dbReference type="InterPro" id="IPR037198">
    <property type="entry name" value="MutL_C_sf"/>
</dbReference>
<evidence type="ECO:0000313" key="2">
    <source>
        <dbReference type="EMBL" id="XBS71799.1"/>
    </source>
</evidence>
<protein>
    <recommendedName>
        <fullName evidence="1">MutL C-terminal dimerisation domain-containing protein</fullName>
    </recommendedName>
</protein>
<dbReference type="SUPFAM" id="SSF118116">
    <property type="entry name" value="DNA mismatch repair protein MutL"/>
    <property type="match status" value="1"/>
</dbReference>
<dbReference type="GO" id="GO:0005524">
    <property type="term" value="F:ATP binding"/>
    <property type="evidence" value="ECO:0007669"/>
    <property type="project" value="InterPro"/>
</dbReference>
<gene>
    <name evidence="2" type="ORF">ABK905_04040</name>
</gene>
<dbReference type="InterPro" id="IPR014790">
    <property type="entry name" value="MutL_C"/>
</dbReference>
<dbReference type="Pfam" id="PF08676">
    <property type="entry name" value="MutL_C"/>
    <property type="match status" value="1"/>
</dbReference>